<dbReference type="AlphaFoldDB" id="A0A401U7R2"/>
<proteinExistence type="predicted"/>
<reference evidence="1 2" key="1">
    <citation type="submission" date="2018-11" db="EMBL/GenBank/DDBJ databases">
        <title>Chryseotalea sanarue gen. nov., sp., nov., a member of the family Cytophagaceae, isolated from a brackish lake in Hamamatsu Japan.</title>
        <authorList>
            <person name="Maejima Y."/>
            <person name="Iino T."/>
            <person name="Muraguchi Y."/>
            <person name="Fukuda K."/>
            <person name="Ohkuma M."/>
            <person name="Moriuchi R."/>
            <person name="Dohra H."/>
            <person name="Kimbara K."/>
            <person name="Shintani M."/>
        </authorList>
    </citation>
    <scope>NUCLEOTIDE SEQUENCE [LARGE SCALE GENOMIC DNA]</scope>
    <source>
        <strain evidence="1 2">Ys</strain>
    </source>
</reference>
<dbReference type="Proteomes" id="UP000288227">
    <property type="component" value="Unassembled WGS sequence"/>
</dbReference>
<evidence type="ECO:0000313" key="1">
    <source>
        <dbReference type="EMBL" id="GCC50917.1"/>
    </source>
</evidence>
<organism evidence="1 2">
    <name type="scientific">Chryseotalea sanaruensis</name>
    <dbReference type="NCBI Taxonomy" id="2482724"/>
    <lineage>
        <taxon>Bacteria</taxon>
        <taxon>Pseudomonadati</taxon>
        <taxon>Bacteroidota</taxon>
        <taxon>Cytophagia</taxon>
        <taxon>Cytophagales</taxon>
        <taxon>Chryseotaleaceae</taxon>
        <taxon>Chryseotalea</taxon>
    </lineage>
</organism>
<name>A0A401U7R2_9BACT</name>
<accession>A0A401U7R2</accession>
<dbReference type="SUPFAM" id="SSF159888">
    <property type="entry name" value="YdhG-like"/>
    <property type="match status" value="1"/>
</dbReference>
<dbReference type="RefSeq" id="WP_127121571.1">
    <property type="nucleotide sequence ID" value="NZ_BHXQ01000002.1"/>
</dbReference>
<dbReference type="EMBL" id="BHXQ01000002">
    <property type="protein sequence ID" value="GCC50917.1"/>
    <property type="molecule type" value="Genomic_DNA"/>
</dbReference>
<gene>
    <name evidence="1" type="ORF">SanaruYs_11360</name>
</gene>
<comment type="caution">
    <text evidence="1">The sequence shown here is derived from an EMBL/GenBank/DDBJ whole genome shotgun (WGS) entry which is preliminary data.</text>
</comment>
<evidence type="ECO:0000313" key="2">
    <source>
        <dbReference type="Proteomes" id="UP000288227"/>
    </source>
</evidence>
<keyword evidence="2" id="KW-1185">Reference proteome</keyword>
<dbReference type="Gene3D" id="3.90.1150.200">
    <property type="match status" value="1"/>
</dbReference>
<protein>
    <submittedName>
        <fullName evidence="1">Uncharacterized protein</fullName>
    </submittedName>
</protein>
<dbReference type="OrthoDB" id="960308at2"/>
<sequence length="121" mass="13874">MTVQGFISTLPKKQKDIMTMMRLWILDLGPNVTEELINNIPSFQLNGALCYISHDEDSVSLCFNRGFELPKEYNFLESKGRKQVMSATFYGLTELDEYEDEVKELLNEAAALNGFLAKKRK</sequence>